<name>A0A6G0SWU5_APHGL</name>
<dbReference type="Proteomes" id="UP000475862">
    <property type="component" value="Unassembled WGS sequence"/>
</dbReference>
<feature type="region of interest" description="Disordered" evidence="1">
    <location>
        <begin position="1"/>
        <end position="30"/>
    </location>
</feature>
<feature type="compositionally biased region" description="Polar residues" evidence="1">
    <location>
        <begin position="85"/>
        <end position="95"/>
    </location>
</feature>
<dbReference type="AlphaFoldDB" id="A0A6G0SWU5"/>
<feature type="compositionally biased region" description="Basic residues" evidence="1">
    <location>
        <begin position="1"/>
        <end position="12"/>
    </location>
</feature>
<proteinExistence type="predicted"/>
<protein>
    <submittedName>
        <fullName evidence="2">Uncharacterized protein</fullName>
    </submittedName>
</protein>
<gene>
    <name evidence="2" type="ORF">AGLY_016760</name>
</gene>
<reference evidence="2 3" key="1">
    <citation type="submission" date="2019-08" db="EMBL/GenBank/DDBJ databases">
        <title>The genome of the soybean aphid Biotype 1, its phylome, world population structure and adaptation to the North American continent.</title>
        <authorList>
            <person name="Giordano R."/>
            <person name="Donthu R.K."/>
            <person name="Hernandez A.G."/>
            <person name="Wright C.L."/>
            <person name="Zimin A.V."/>
        </authorList>
    </citation>
    <scope>NUCLEOTIDE SEQUENCE [LARGE SCALE GENOMIC DNA]</scope>
    <source>
        <tissue evidence="2">Whole aphids</tissue>
    </source>
</reference>
<keyword evidence="3" id="KW-1185">Reference proteome</keyword>
<feature type="compositionally biased region" description="Basic and acidic residues" evidence="1">
    <location>
        <begin position="73"/>
        <end position="84"/>
    </location>
</feature>
<evidence type="ECO:0000256" key="1">
    <source>
        <dbReference type="SAM" id="MobiDB-lite"/>
    </source>
</evidence>
<feature type="compositionally biased region" description="Basic and acidic residues" evidence="1">
    <location>
        <begin position="96"/>
        <end position="114"/>
    </location>
</feature>
<feature type="compositionally biased region" description="Basic and acidic residues" evidence="1">
    <location>
        <begin position="20"/>
        <end position="30"/>
    </location>
</feature>
<evidence type="ECO:0000313" key="2">
    <source>
        <dbReference type="EMBL" id="KAE9522843.1"/>
    </source>
</evidence>
<organism evidence="2 3">
    <name type="scientific">Aphis glycines</name>
    <name type="common">Soybean aphid</name>
    <dbReference type="NCBI Taxonomy" id="307491"/>
    <lineage>
        <taxon>Eukaryota</taxon>
        <taxon>Metazoa</taxon>
        <taxon>Ecdysozoa</taxon>
        <taxon>Arthropoda</taxon>
        <taxon>Hexapoda</taxon>
        <taxon>Insecta</taxon>
        <taxon>Pterygota</taxon>
        <taxon>Neoptera</taxon>
        <taxon>Paraneoptera</taxon>
        <taxon>Hemiptera</taxon>
        <taxon>Sternorrhyncha</taxon>
        <taxon>Aphidomorpha</taxon>
        <taxon>Aphidoidea</taxon>
        <taxon>Aphididae</taxon>
        <taxon>Aphidini</taxon>
        <taxon>Aphis</taxon>
        <taxon>Aphis</taxon>
    </lineage>
</organism>
<comment type="caution">
    <text evidence="2">The sequence shown here is derived from an EMBL/GenBank/DDBJ whole genome shotgun (WGS) entry which is preliminary data.</text>
</comment>
<accession>A0A6G0SWU5</accession>
<dbReference type="EMBL" id="VYZN01000635">
    <property type="protein sequence ID" value="KAE9522843.1"/>
    <property type="molecule type" value="Genomic_DNA"/>
</dbReference>
<feature type="region of interest" description="Disordered" evidence="1">
    <location>
        <begin position="42"/>
        <end position="114"/>
    </location>
</feature>
<sequence length="277" mass="31797">MVTFRFRNHKLPKLTQRNGTSERYRPETRERTRINRTKRVLDRRKPSGVRSCPVKTVEPPEKHLRKRRSHPRKLIESDVLEKEPQSVTLSQANGKSTERWSNHPDKKYGKSSRIENFPDKSEYLTVACDFSEENVPNSTSSDAEQDEVTQQLLICPVTSEDFPEEILPYPRKICKRTDSDTDSKFELRQRFLDLRTEAFESTAIATVSTGKTRASDVLVPAIELEFALGANRRLSGWWTVGPEKYEVLRISDPDSGSGGKLQGSSVRRSYWRCLPGP</sequence>
<dbReference type="OrthoDB" id="3695078at2759"/>
<feature type="compositionally biased region" description="Basic residues" evidence="1">
    <location>
        <begin position="63"/>
        <end position="72"/>
    </location>
</feature>
<evidence type="ECO:0000313" key="3">
    <source>
        <dbReference type="Proteomes" id="UP000475862"/>
    </source>
</evidence>